<keyword evidence="5" id="KW-0046">Antibiotic resistance</keyword>
<evidence type="ECO:0000256" key="4">
    <source>
        <dbReference type="ARBA" id="ARBA00023136"/>
    </source>
</evidence>
<keyword evidence="4 6" id="KW-0472">Membrane</keyword>
<dbReference type="OrthoDB" id="160207at2"/>
<organism evidence="8 9">
    <name type="scientific">Kytococcus aerolatus</name>
    <dbReference type="NCBI Taxonomy" id="592308"/>
    <lineage>
        <taxon>Bacteria</taxon>
        <taxon>Bacillati</taxon>
        <taxon>Actinomycetota</taxon>
        <taxon>Actinomycetes</taxon>
        <taxon>Micrococcales</taxon>
        <taxon>Kytococcaceae</taxon>
        <taxon>Kytococcus</taxon>
    </lineage>
</organism>
<evidence type="ECO:0000313" key="9">
    <source>
        <dbReference type="Proteomes" id="UP000198122"/>
    </source>
</evidence>
<keyword evidence="9" id="KW-1185">Reference proteome</keyword>
<keyword evidence="2 6" id="KW-0812">Transmembrane</keyword>
<evidence type="ECO:0000256" key="6">
    <source>
        <dbReference type="SAM" id="Phobius"/>
    </source>
</evidence>
<dbReference type="PIRSF" id="PIRSF006648">
    <property type="entry name" value="DrrB"/>
    <property type="match status" value="1"/>
</dbReference>
<accession>A0A212T156</accession>
<evidence type="ECO:0000259" key="7">
    <source>
        <dbReference type="Pfam" id="PF12698"/>
    </source>
</evidence>
<sequence>MSTPTPTTPTTPPVPPLRRVLAQGRYEAGVLLRNGEQLLVSIVLPLIALLGLAFTTYPSLGEGERIDLAVPGVLALAIMSTAFTGQAISLAFDRRYGVLRLFGTTPLGPSGLVWGRIFAVAAVIVLQVLVLGGVGLALGWRPELVGLPAALLVGALGAVVFVVLAVVVGGRLRAEAVLAVANLLWIVFLGLGSLLPTERYGEPWAGLVRLTPSGALGDSLRAALAQGRLDLVACGVLAAWAVVGGLVATRVFRWSD</sequence>
<feature type="transmembrane region" description="Helical" evidence="6">
    <location>
        <begin position="69"/>
        <end position="92"/>
    </location>
</feature>
<protein>
    <submittedName>
        <fullName evidence="8">ABC-2 type transport system permease protein</fullName>
    </submittedName>
</protein>
<dbReference type="InterPro" id="IPR051784">
    <property type="entry name" value="Nod_factor_ABC_transporter"/>
</dbReference>
<dbReference type="Proteomes" id="UP000198122">
    <property type="component" value="Unassembled WGS sequence"/>
</dbReference>
<dbReference type="InterPro" id="IPR013525">
    <property type="entry name" value="ABC2_TM"/>
</dbReference>
<name>A0A212T156_9MICO</name>
<dbReference type="InterPro" id="IPR000412">
    <property type="entry name" value="ABC_2_transport"/>
</dbReference>
<feature type="transmembrane region" description="Helical" evidence="6">
    <location>
        <begin position="144"/>
        <end position="169"/>
    </location>
</feature>
<proteinExistence type="predicted"/>
<feature type="domain" description="ABC-2 type transporter transmembrane" evidence="7">
    <location>
        <begin position="69"/>
        <end position="248"/>
    </location>
</feature>
<feature type="transmembrane region" description="Helical" evidence="6">
    <location>
        <begin position="229"/>
        <end position="252"/>
    </location>
</feature>
<evidence type="ECO:0000313" key="8">
    <source>
        <dbReference type="EMBL" id="SNC59571.1"/>
    </source>
</evidence>
<dbReference type="GO" id="GO:0043190">
    <property type="term" value="C:ATP-binding cassette (ABC) transporter complex"/>
    <property type="evidence" value="ECO:0007669"/>
    <property type="project" value="InterPro"/>
</dbReference>
<reference evidence="8 9" key="1">
    <citation type="submission" date="2017-06" db="EMBL/GenBank/DDBJ databases">
        <authorList>
            <person name="Kim H.J."/>
            <person name="Triplett B.A."/>
        </authorList>
    </citation>
    <scope>NUCLEOTIDE SEQUENCE [LARGE SCALE GENOMIC DNA]</scope>
    <source>
        <strain evidence="8 9">DSM 22179</strain>
    </source>
</reference>
<dbReference type="Pfam" id="PF12698">
    <property type="entry name" value="ABC2_membrane_3"/>
    <property type="match status" value="1"/>
</dbReference>
<dbReference type="RefSeq" id="WP_088817152.1">
    <property type="nucleotide sequence ID" value="NZ_FYEZ01000001.1"/>
</dbReference>
<dbReference type="AlphaFoldDB" id="A0A212T156"/>
<evidence type="ECO:0000256" key="1">
    <source>
        <dbReference type="ARBA" id="ARBA00004141"/>
    </source>
</evidence>
<evidence type="ECO:0000256" key="2">
    <source>
        <dbReference type="ARBA" id="ARBA00022692"/>
    </source>
</evidence>
<comment type="subcellular location">
    <subcellularLocation>
        <location evidence="1">Membrane</location>
        <topology evidence="1">Multi-pass membrane protein</topology>
    </subcellularLocation>
</comment>
<dbReference type="PANTHER" id="PTHR43229">
    <property type="entry name" value="NODULATION PROTEIN J"/>
    <property type="match status" value="1"/>
</dbReference>
<dbReference type="GO" id="GO:0046677">
    <property type="term" value="P:response to antibiotic"/>
    <property type="evidence" value="ECO:0007669"/>
    <property type="project" value="UniProtKB-KW"/>
</dbReference>
<feature type="transmembrane region" description="Helical" evidence="6">
    <location>
        <begin position="113"/>
        <end position="138"/>
    </location>
</feature>
<dbReference type="GO" id="GO:0140359">
    <property type="term" value="F:ABC-type transporter activity"/>
    <property type="evidence" value="ECO:0007669"/>
    <property type="project" value="InterPro"/>
</dbReference>
<evidence type="ECO:0000256" key="3">
    <source>
        <dbReference type="ARBA" id="ARBA00022989"/>
    </source>
</evidence>
<dbReference type="EMBL" id="FYEZ01000001">
    <property type="protein sequence ID" value="SNC59571.1"/>
    <property type="molecule type" value="Genomic_DNA"/>
</dbReference>
<gene>
    <name evidence="8" type="ORF">SAMN05445756_0094</name>
</gene>
<evidence type="ECO:0000256" key="5">
    <source>
        <dbReference type="ARBA" id="ARBA00023251"/>
    </source>
</evidence>
<feature type="transmembrane region" description="Helical" evidence="6">
    <location>
        <begin position="38"/>
        <end position="57"/>
    </location>
</feature>
<feature type="transmembrane region" description="Helical" evidence="6">
    <location>
        <begin position="176"/>
        <end position="195"/>
    </location>
</feature>
<keyword evidence="3 6" id="KW-1133">Transmembrane helix</keyword>
<dbReference type="PANTHER" id="PTHR43229:SF2">
    <property type="entry name" value="NODULATION PROTEIN J"/>
    <property type="match status" value="1"/>
</dbReference>